<dbReference type="RefSeq" id="WP_052562983.1">
    <property type="nucleotide sequence ID" value="NZ_BAFN01000001.1"/>
</dbReference>
<accession>A0ABQ0JW05</accession>
<proteinExistence type="predicted"/>
<dbReference type="EMBL" id="BAFN01000001">
    <property type="protein sequence ID" value="GAN32903.1"/>
    <property type="molecule type" value="Genomic_DNA"/>
</dbReference>
<comment type="caution">
    <text evidence="1">The sequence shown here is derived from an EMBL/GenBank/DDBJ whole genome shotgun (WGS) entry which is preliminary data.</text>
</comment>
<name>A0ABQ0JW05_9BACT</name>
<dbReference type="Proteomes" id="UP000032309">
    <property type="component" value="Unassembled WGS sequence"/>
</dbReference>
<sequence length="120" mass="13197">MNENITLTKTALVNLLDAVPYPNPDDPWGQYGTIGPVAQALRDLSWALLNPQPLPPGASPHPDPWRYGPGPQPWYAAFLSRAVIDRAVTQYQLAEVSGNTEQSKRITTAIGSQIREFVDD</sequence>
<keyword evidence="2" id="KW-1185">Reference proteome</keyword>
<organism evidence="1 2">
    <name type="scientific">Candidatus Brocadia sinica JPN1</name>
    <dbReference type="NCBI Taxonomy" id="1197129"/>
    <lineage>
        <taxon>Bacteria</taxon>
        <taxon>Pseudomonadati</taxon>
        <taxon>Planctomycetota</taxon>
        <taxon>Candidatus Brocadiia</taxon>
        <taxon>Candidatus Brocadiales</taxon>
        <taxon>Candidatus Brocadiaceae</taxon>
        <taxon>Candidatus Brocadia</taxon>
    </lineage>
</organism>
<evidence type="ECO:0000313" key="2">
    <source>
        <dbReference type="Proteomes" id="UP000032309"/>
    </source>
</evidence>
<gene>
    <name evidence="1" type="ORF">BROSI_A1418</name>
</gene>
<reference evidence="2" key="1">
    <citation type="journal article" date="2015" name="Genome Announc.">
        <title>Draft Genome Sequence of an Anaerobic Ammonium-Oxidizing Bacterium, "Candidatus Brocadia sinica".</title>
        <authorList>
            <person name="Oshiki M."/>
            <person name="Shinyako-Hata K."/>
            <person name="Satoh H."/>
            <person name="Okabe S."/>
        </authorList>
    </citation>
    <scope>NUCLEOTIDE SEQUENCE [LARGE SCALE GENOMIC DNA]</scope>
    <source>
        <strain evidence="2">JPN1</strain>
    </source>
</reference>
<evidence type="ECO:0000313" key="1">
    <source>
        <dbReference type="EMBL" id="GAN32903.1"/>
    </source>
</evidence>
<protein>
    <submittedName>
        <fullName evidence="1">Uncharacterized protein</fullName>
    </submittedName>
</protein>